<dbReference type="Gene3D" id="3.30.56.110">
    <property type="entry name" value="Protein of unknown function DUF2237"/>
    <property type="match status" value="1"/>
</dbReference>
<proteinExistence type="predicted"/>
<keyword evidence="1" id="KW-0732">Signal</keyword>
<reference evidence="2 3" key="1">
    <citation type="submission" date="2024-04" db="EMBL/GenBank/DDBJ databases">
        <title>Phyllosticta paracitricarpa is synonymous to the EU quarantine fungus P. citricarpa based on phylogenomic analyses.</title>
        <authorList>
            <consortium name="Lawrence Berkeley National Laboratory"/>
            <person name="Van Ingen-Buijs V.A."/>
            <person name="Van Westerhoven A.C."/>
            <person name="Haridas S."/>
            <person name="Skiadas P."/>
            <person name="Martin F."/>
            <person name="Groenewald J.Z."/>
            <person name="Crous P.W."/>
            <person name="Seidl M.F."/>
        </authorList>
    </citation>
    <scope>NUCLEOTIDE SEQUENCE [LARGE SCALE GENOMIC DNA]</scope>
    <source>
        <strain evidence="2 3">CBS 123371</strain>
    </source>
</reference>
<dbReference type="Pfam" id="PF09996">
    <property type="entry name" value="DUF2237"/>
    <property type="match status" value="1"/>
</dbReference>
<evidence type="ECO:0000256" key="1">
    <source>
        <dbReference type="SAM" id="SignalP"/>
    </source>
</evidence>
<evidence type="ECO:0008006" key="4">
    <source>
        <dbReference type="Google" id="ProtNLM"/>
    </source>
</evidence>
<dbReference type="PANTHER" id="PTHR37466">
    <property type="entry name" value="SLR1628 PROTEIN"/>
    <property type="match status" value="1"/>
</dbReference>
<evidence type="ECO:0000313" key="3">
    <source>
        <dbReference type="Proteomes" id="UP001363622"/>
    </source>
</evidence>
<dbReference type="Proteomes" id="UP001363622">
    <property type="component" value="Unassembled WGS sequence"/>
</dbReference>
<dbReference type="PANTHER" id="PTHR37466:SF1">
    <property type="entry name" value="SLR1628 PROTEIN"/>
    <property type="match status" value="1"/>
</dbReference>
<name>A0ABR1KT15_9PEZI</name>
<organism evidence="2 3">
    <name type="scientific">Phyllosticta citriasiana</name>
    <dbReference type="NCBI Taxonomy" id="595635"/>
    <lineage>
        <taxon>Eukaryota</taxon>
        <taxon>Fungi</taxon>
        <taxon>Dikarya</taxon>
        <taxon>Ascomycota</taxon>
        <taxon>Pezizomycotina</taxon>
        <taxon>Dothideomycetes</taxon>
        <taxon>Dothideomycetes incertae sedis</taxon>
        <taxon>Botryosphaeriales</taxon>
        <taxon>Phyllostictaceae</taxon>
        <taxon>Phyllosticta</taxon>
    </lineage>
</organism>
<dbReference type="EMBL" id="JBBPHU010000003">
    <property type="protein sequence ID" value="KAK7520674.1"/>
    <property type="molecule type" value="Genomic_DNA"/>
</dbReference>
<keyword evidence="3" id="KW-1185">Reference proteome</keyword>
<accession>A0ABR1KT15</accession>
<dbReference type="InterPro" id="IPR018714">
    <property type="entry name" value="DUF2237"/>
</dbReference>
<evidence type="ECO:0000313" key="2">
    <source>
        <dbReference type="EMBL" id="KAK7520674.1"/>
    </source>
</evidence>
<feature type="signal peptide" evidence="1">
    <location>
        <begin position="1"/>
        <end position="27"/>
    </location>
</feature>
<gene>
    <name evidence="2" type="ORF">IWZ03DRAFT_143637</name>
</gene>
<protein>
    <recommendedName>
        <fullName evidence="4">Secreted protein</fullName>
    </recommendedName>
</protein>
<sequence length="193" mass="21048">MSTVPFLRFLLTSVFVLLATSAIGAHASADGHQQHDYAAQQVLPNTHEQNQNHDMASGKMAAASSAQQSRLNVLKTPLTLHSLNPRTGFLRNGYCAAPPGDFGNHSVAGVVTDEFLDFTASRGNDLRVIPGMRAGCKWCLCASRWLEAYRERERLGDRVVPRVVLEATSEKALETVKLEELRQFAVEGGKGEA</sequence>
<feature type="chain" id="PRO_5045319571" description="Secreted protein" evidence="1">
    <location>
        <begin position="28"/>
        <end position="193"/>
    </location>
</feature>
<comment type="caution">
    <text evidence="2">The sequence shown here is derived from an EMBL/GenBank/DDBJ whole genome shotgun (WGS) entry which is preliminary data.</text>
</comment>